<dbReference type="GeneID" id="107064230"/>
<keyword evidence="10" id="KW-0732">Signal</keyword>
<name>A0ABM1HW04_POLDO</name>
<evidence type="ECO:0000256" key="2">
    <source>
        <dbReference type="ARBA" id="ARBA00008685"/>
    </source>
</evidence>
<keyword evidence="3" id="KW-1003">Cell membrane</keyword>
<dbReference type="InterPro" id="IPR052192">
    <property type="entry name" value="Insect_Ionotropic_Sensory_Rcpt"/>
</dbReference>
<evidence type="ECO:0000256" key="6">
    <source>
        <dbReference type="ARBA" id="ARBA00023136"/>
    </source>
</evidence>
<evidence type="ECO:0000256" key="10">
    <source>
        <dbReference type="SAM" id="SignalP"/>
    </source>
</evidence>
<dbReference type="Proteomes" id="UP000694924">
    <property type="component" value="Unplaced"/>
</dbReference>
<feature type="transmembrane region" description="Helical" evidence="9">
    <location>
        <begin position="138"/>
        <end position="159"/>
    </location>
</feature>
<dbReference type="InterPro" id="IPR001320">
    <property type="entry name" value="Iontro_rcpt_C"/>
</dbReference>
<evidence type="ECO:0000313" key="13">
    <source>
        <dbReference type="RefSeq" id="XP_015172141.1"/>
    </source>
</evidence>
<dbReference type="Pfam" id="PF00060">
    <property type="entry name" value="Lig_chan"/>
    <property type="match status" value="1"/>
</dbReference>
<keyword evidence="5 9" id="KW-1133">Transmembrane helix</keyword>
<evidence type="ECO:0000256" key="7">
    <source>
        <dbReference type="ARBA" id="ARBA00023170"/>
    </source>
</evidence>
<sequence>MVFIYFTSLFLMIQAETCLRLLNNQEESRILKKSPGRIWRWDRIANNFVPLETLKSNNGLLCSVDFVKDLTMKSITVVSDYMNPYIIINSNQSRVTGFIGDVWTTLEETLKFTYALFVQSEGTSVSTWWYVRIFSYDLWRIIGLFIIFIVFIIMGIYALRKTVYRFYVECDNEFSSLSFVFLYVLGGISGQGCQKIPSCWSLRLIILSFLIMGMLLFCGFSSTLTSYLTIGITSVPITSLEDIANKRTHILCVRNDSGAYIHFTVDGIRNEELLPEWKNLVNKNCPDTMDIHTISSKLCNPGFVYLEGPDIFLSIYQPVINQCRYVRLPQEYWSLKLAFQHARSSEYRKVIDLYLIRLRSVGILDYLEKKWLKREWDNTLGQSEWTDFRAVEYGHIRVVFLILSIATVFSALICVGENIFYKWQIRSQRKISCVTAIFKDKVN</sequence>
<feature type="signal peptide" evidence="10">
    <location>
        <begin position="1"/>
        <end position="15"/>
    </location>
</feature>
<keyword evidence="4 9" id="KW-0812">Transmembrane</keyword>
<keyword evidence="6 9" id="KW-0472">Membrane</keyword>
<evidence type="ECO:0000256" key="3">
    <source>
        <dbReference type="ARBA" id="ARBA00022475"/>
    </source>
</evidence>
<dbReference type="Gene3D" id="1.10.287.70">
    <property type="match status" value="1"/>
</dbReference>
<keyword evidence="12" id="KW-1185">Reference proteome</keyword>
<evidence type="ECO:0000259" key="11">
    <source>
        <dbReference type="Pfam" id="PF00060"/>
    </source>
</evidence>
<evidence type="ECO:0000313" key="12">
    <source>
        <dbReference type="Proteomes" id="UP000694924"/>
    </source>
</evidence>
<evidence type="ECO:0000256" key="1">
    <source>
        <dbReference type="ARBA" id="ARBA00004651"/>
    </source>
</evidence>
<evidence type="ECO:0000256" key="4">
    <source>
        <dbReference type="ARBA" id="ARBA00022692"/>
    </source>
</evidence>
<dbReference type="RefSeq" id="XP_015172141.1">
    <property type="nucleotide sequence ID" value="XM_015316655.1"/>
</dbReference>
<evidence type="ECO:0000256" key="8">
    <source>
        <dbReference type="ARBA" id="ARBA00023180"/>
    </source>
</evidence>
<gene>
    <name evidence="13" type="primary">LOC107064230</name>
</gene>
<dbReference type="PANTHER" id="PTHR42643">
    <property type="entry name" value="IONOTROPIC RECEPTOR 20A-RELATED"/>
    <property type="match status" value="1"/>
</dbReference>
<feature type="domain" description="Ionotropic glutamate receptor C-terminal" evidence="11">
    <location>
        <begin position="136"/>
        <end position="320"/>
    </location>
</feature>
<proteinExistence type="inferred from homology"/>
<keyword evidence="7" id="KW-0675">Receptor</keyword>
<comment type="similarity">
    <text evidence="2">Belongs to the glutamate-gated ion channel (TC 1.A.10.1) family.</text>
</comment>
<accession>A0ABM1HW04</accession>
<feature type="transmembrane region" description="Helical" evidence="9">
    <location>
        <begin position="204"/>
        <end position="228"/>
    </location>
</feature>
<feature type="chain" id="PRO_5047355879" evidence="10">
    <location>
        <begin position="16"/>
        <end position="443"/>
    </location>
</feature>
<dbReference type="SUPFAM" id="SSF53850">
    <property type="entry name" value="Periplasmic binding protein-like II"/>
    <property type="match status" value="1"/>
</dbReference>
<organism evidence="12 13">
    <name type="scientific">Polistes dominula</name>
    <name type="common">European paper wasp</name>
    <name type="synonym">Vespa dominula</name>
    <dbReference type="NCBI Taxonomy" id="743375"/>
    <lineage>
        <taxon>Eukaryota</taxon>
        <taxon>Metazoa</taxon>
        <taxon>Ecdysozoa</taxon>
        <taxon>Arthropoda</taxon>
        <taxon>Hexapoda</taxon>
        <taxon>Insecta</taxon>
        <taxon>Pterygota</taxon>
        <taxon>Neoptera</taxon>
        <taxon>Endopterygota</taxon>
        <taxon>Hymenoptera</taxon>
        <taxon>Apocrita</taxon>
        <taxon>Aculeata</taxon>
        <taxon>Vespoidea</taxon>
        <taxon>Vespidae</taxon>
        <taxon>Polistinae</taxon>
        <taxon>Polistini</taxon>
        <taxon>Polistes</taxon>
    </lineage>
</organism>
<reference evidence="13" key="1">
    <citation type="submission" date="2025-08" db="UniProtKB">
        <authorList>
            <consortium name="RefSeq"/>
        </authorList>
    </citation>
    <scope>IDENTIFICATION</scope>
    <source>
        <tissue evidence="13">Whole body</tissue>
    </source>
</reference>
<evidence type="ECO:0000256" key="9">
    <source>
        <dbReference type="SAM" id="Phobius"/>
    </source>
</evidence>
<comment type="subcellular location">
    <subcellularLocation>
        <location evidence="1">Cell membrane</location>
        <topology evidence="1">Multi-pass membrane protein</topology>
    </subcellularLocation>
</comment>
<protein>
    <submittedName>
        <fullName evidence="13">Glutamate receptor U1-like</fullName>
    </submittedName>
</protein>
<feature type="transmembrane region" description="Helical" evidence="9">
    <location>
        <begin position="398"/>
        <end position="421"/>
    </location>
</feature>
<evidence type="ECO:0000256" key="5">
    <source>
        <dbReference type="ARBA" id="ARBA00022989"/>
    </source>
</evidence>
<keyword evidence="8" id="KW-0325">Glycoprotein</keyword>
<dbReference type="PANTHER" id="PTHR42643:SF24">
    <property type="entry name" value="IONOTROPIC RECEPTOR 60A"/>
    <property type="match status" value="1"/>
</dbReference>